<keyword evidence="2" id="KW-1185">Reference proteome</keyword>
<sequence>MTHHHSQSNNHPSHLLNSVYLLRKSHAAYQHAKITVEEGSPISDEICKLAVKICTDCVQTLKDMDVNEKDARFILCHLNLKLCKDLYLVSSS</sequence>
<evidence type="ECO:0000313" key="1">
    <source>
        <dbReference type="EMBL" id="MBH0229198.1"/>
    </source>
</evidence>
<evidence type="ECO:0000313" key="2">
    <source>
        <dbReference type="Proteomes" id="UP000614490"/>
    </source>
</evidence>
<comment type="caution">
    <text evidence="1">The sequence shown here is derived from an EMBL/GenBank/DDBJ whole genome shotgun (WGS) entry which is preliminary data.</text>
</comment>
<accession>A0A931MTU3</accession>
<dbReference type="RefSeq" id="WP_197315822.1">
    <property type="nucleotide sequence ID" value="NZ_JADZSC010000001.1"/>
</dbReference>
<organism evidence="1 2">
    <name type="scientific">Halobacillus yeomjeoni</name>
    <dbReference type="NCBI Taxonomy" id="311194"/>
    <lineage>
        <taxon>Bacteria</taxon>
        <taxon>Bacillati</taxon>
        <taxon>Bacillota</taxon>
        <taxon>Bacilli</taxon>
        <taxon>Bacillales</taxon>
        <taxon>Bacillaceae</taxon>
        <taxon>Halobacillus</taxon>
    </lineage>
</organism>
<dbReference type="AlphaFoldDB" id="A0A931MTU3"/>
<name>A0A931MTU3_9BACI</name>
<dbReference type="EMBL" id="JADZSC010000001">
    <property type="protein sequence ID" value="MBH0229198.1"/>
    <property type="molecule type" value="Genomic_DNA"/>
</dbReference>
<dbReference type="Proteomes" id="UP000614490">
    <property type="component" value="Unassembled WGS sequence"/>
</dbReference>
<protein>
    <submittedName>
        <fullName evidence="1">Uncharacterized protein</fullName>
    </submittedName>
</protein>
<reference evidence="1 2" key="1">
    <citation type="journal article" date="2005" name="Int. J. Syst. Evol. Microbiol.">
        <title>Halobacillus yeomjeoni sp. nov., isolated from a marine solar saltern in Korea.</title>
        <authorList>
            <person name="Yoon J.H."/>
            <person name="Kang S.J."/>
            <person name="Lee C.H."/>
            <person name="Oh H.W."/>
            <person name="Oh T.K."/>
        </authorList>
    </citation>
    <scope>NUCLEOTIDE SEQUENCE [LARGE SCALE GENOMIC DNA]</scope>
    <source>
        <strain evidence="1 2">KCTC 3957</strain>
    </source>
</reference>
<proteinExistence type="predicted"/>
<gene>
    <name evidence="1" type="ORF">H0267_03130</name>
</gene>